<gene>
    <name evidence="1" type="ORF">GCM10023156_48830</name>
</gene>
<evidence type="ECO:0000313" key="1">
    <source>
        <dbReference type="EMBL" id="GAA4463591.1"/>
    </source>
</evidence>
<protein>
    <submittedName>
        <fullName evidence="1">Uncharacterized protein</fullName>
    </submittedName>
</protein>
<sequence length="60" mass="6763">MLLPKVEGIGHSPWHESLDDFRYAKLGQGDKNECFAALDETADKPHPCTPTEHLYHGLNM</sequence>
<comment type="caution">
    <text evidence="1">The sequence shown here is derived from an EMBL/GenBank/DDBJ whole genome shotgun (WGS) entry which is preliminary data.</text>
</comment>
<dbReference type="EMBL" id="BAABGA010000066">
    <property type="protein sequence ID" value="GAA4463591.1"/>
    <property type="molecule type" value="Genomic_DNA"/>
</dbReference>
<proteinExistence type="predicted"/>
<dbReference type="Proteomes" id="UP001500840">
    <property type="component" value="Unassembled WGS sequence"/>
</dbReference>
<name>A0ABP8NCH6_9BACT</name>
<reference evidence="2" key="1">
    <citation type="journal article" date="2019" name="Int. J. Syst. Evol. Microbiol.">
        <title>The Global Catalogue of Microorganisms (GCM) 10K type strain sequencing project: providing services to taxonomists for standard genome sequencing and annotation.</title>
        <authorList>
            <consortium name="The Broad Institute Genomics Platform"/>
            <consortium name="The Broad Institute Genome Sequencing Center for Infectious Disease"/>
            <person name="Wu L."/>
            <person name="Ma J."/>
        </authorList>
    </citation>
    <scope>NUCLEOTIDE SEQUENCE [LARGE SCALE GENOMIC DNA]</scope>
    <source>
        <strain evidence="2">JCM 17759</strain>
    </source>
</reference>
<evidence type="ECO:0000313" key="2">
    <source>
        <dbReference type="Proteomes" id="UP001500840"/>
    </source>
</evidence>
<accession>A0ABP8NCH6</accession>
<organism evidence="1 2">
    <name type="scientific">Novipirellula rosea</name>
    <dbReference type="NCBI Taxonomy" id="1031540"/>
    <lineage>
        <taxon>Bacteria</taxon>
        <taxon>Pseudomonadati</taxon>
        <taxon>Planctomycetota</taxon>
        <taxon>Planctomycetia</taxon>
        <taxon>Pirellulales</taxon>
        <taxon>Pirellulaceae</taxon>
        <taxon>Novipirellula</taxon>
    </lineage>
</organism>
<keyword evidence="2" id="KW-1185">Reference proteome</keyword>